<dbReference type="Gene3D" id="3.30.420.10">
    <property type="entry name" value="Ribonuclease H-like superfamily/Ribonuclease H"/>
    <property type="match status" value="2"/>
</dbReference>
<dbReference type="InterPro" id="IPR002156">
    <property type="entry name" value="RNaseH_domain"/>
</dbReference>
<dbReference type="SUPFAM" id="SSF53098">
    <property type="entry name" value="Ribonuclease H-like"/>
    <property type="match status" value="2"/>
</dbReference>
<dbReference type="GO" id="GO:0003676">
    <property type="term" value="F:nucleic acid binding"/>
    <property type="evidence" value="ECO:0007669"/>
    <property type="project" value="InterPro"/>
</dbReference>
<dbReference type="PANTHER" id="PTHR48475">
    <property type="entry name" value="RIBONUCLEASE H"/>
    <property type="match status" value="1"/>
</dbReference>
<dbReference type="OrthoDB" id="1936645at2759"/>
<evidence type="ECO:0000259" key="2">
    <source>
        <dbReference type="PROSITE" id="PS50994"/>
    </source>
</evidence>
<dbReference type="PANTHER" id="PTHR48475:SF2">
    <property type="entry name" value="RIBONUCLEASE H"/>
    <property type="match status" value="1"/>
</dbReference>
<dbReference type="OMA" id="MYVASTE"/>
<proteinExistence type="predicted"/>
<dbReference type="GO" id="GO:0015074">
    <property type="term" value="P:DNA integration"/>
    <property type="evidence" value="ECO:0007669"/>
    <property type="project" value="InterPro"/>
</dbReference>
<dbReference type="Pfam" id="PF17921">
    <property type="entry name" value="Integrase_H2C2"/>
    <property type="match status" value="1"/>
</dbReference>
<name>A0A804L7Y2_MUSAM</name>
<evidence type="ECO:0000313" key="4">
    <source>
        <dbReference type="Proteomes" id="UP000012960"/>
    </source>
</evidence>
<accession>A0A804L7Y2</accession>
<dbReference type="Pfam" id="PF13456">
    <property type="entry name" value="RVT_3"/>
    <property type="match status" value="1"/>
</dbReference>
<dbReference type="InParanoid" id="A0A804L7Y2"/>
<dbReference type="Gramene" id="Ma11_t14790.1">
    <property type="protein sequence ID" value="Ma11_p14790.1"/>
    <property type="gene ID" value="Ma11_g14790"/>
</dbReference>
<feature type="domain" description="Integrase catalytic" evidence="2">
    <location>
        <begin position="302"/>
        <end position="411"/>
    </location>
</feature>
<protein>
    <submittedName>
        <fullName evidence="3">Uncharacterized protein</fullName>
    </submittedName>
</protein>
<dbReference type="GO" id="GO:0004523">
    <property type="term" value="F:RNA-DNA hybrid ribonuclease activity"/>
    <property type="evidence" value="ECO:0007669"/>
    <property type="project" value="InterPro"/>
</dbReference>
<dbReference type="AlphaFoldDB" id="A0A804L7Y2"/>
<dbReference type="Pfam" id="PF00665">
    <property type="entry name" value="rve"/>
    <property type="match status" value="1"/>
</dbReference>
<dbReference type="EnsemblPlants" id="Ma11_t14790.1">
    <property type="protein sequence ID" value="Ma11_p14790.1"/>
    <property type="gene ID" value="Ma11_g14790"/>
</dbReference>
<dbReference type="InterPro" id="IPR012337">
    <property type="entry name" value="RNaseH-like_sf"/>
</dbReference>
<dbReference type="PROSITE" id="PS50994">
    <property type="entry name" value="INTEGRASE"/>
    <property type="match status" value="1"/>
</dbReference>
<dbReference type="PROSITE" id="PS50879">
    <property type="entry name" value="RNASE_H_1"/>
    <property type="match status" value="1"/>
</dbReference>
<feature type="domain" description="RNase H type-1" evidence="1">
    <location>
        <begin position="29"/>
        <end position="158"/>
    </location>
</feature>
<evidence type="ECO:0000259" key="1">
    <source>
        <dbReference type="PROSITE" id="PS50879"/>
    </source>
</evidence>
<dbReference type="Proteomes" id="UP000012960">
    <property type="component" value="Unplaced"/>
</dbReference>
<dbReference type="InterPro" id="IPR041588">
    <property type="entry name" value="Integrase_H2C2"/>
</dbReference>
<dbReference type="InterPro" id="IPR001584">
    <property type="entry name" value="Integrase_cat-core"/>
</dbReference>
<dbReference type="InterPro" id="IPR036397">
    <property type="entry name" value="RNaseH_sf"/>
</dbReference>
<dbReference type="CDD" id="cd09279">
    <property type="entry name" value="RNase_HI_like"/>
    <property type="match status" value="1"/>
</dbReference>
<keyword evidence="4" id="KW-1185">Reference proteome</keyword>
<evidence type="ECO:0000313" key="3">
    <source>
        <dbReference type="EnsemblPlants" id="Ma11_p14790.1"/>
    </source>
</evidence>
<sequence>MPRTSVKAQSVADFISELVQTDNESPTQPGEAWVMRVDGSSTSSGAGAGLVLSAPDGRSFERSLRLGFRATNNEAENEVLLAGLRLSREMQVDAIHILTDSQLVAEQLDGRYEAREPTMVKYLAKVRSLASDFSRFMISRVPRSQNERVDELAKMASKSDSGAQTEVERLPFRAVSISAVSSADSRSTWVQEMLLFKCDGTLPADQTAARRIRRTQAWYSKVNGQLYKRSFSHPLLRCLEPEEAQTILAEVHEGIYREHIVGRTLACKILRQGYYWPTMSRDAKSYVQRCGPCQKHARTPRQPAVPLTLIDCAWPFEQWGLDLLGPFPPASGQRRYIVVGVDYFTKWVEAEPLATIIERQVEKFVWKNIVTRFGLSRAIITDNGSQFASTRFREFYANYEIQLKFSSMAHP</sequence>
<reference evidence="3" key="1">
    <citation type="submission" date="2021-05" db="UniProtKB">
        <authorList>
            <consortium name="EnsemblPlants"/>
        </authorList>
    </citation>
    <scope>IDENTIFICATION</scope>
    <source>
        <strain evidence="3">subsp. malaccensis</strain>
    </source>
</reference>
<dbReference type="Gene3D" id="1.10.340.70">
    <property type="match status" value="1"/>
</dbReference>
<organism evidence="3 4">
    <name type="scientific">Musa acuminata subsp. malaccensis</name>
    <name type="common">Wild banana</name>
    <name type="synonym">Musa malaccensis</name>
    <dbReference type="NCBI Taxonomy" id="214687"/>
    <lineage>
        <taxon>Eukaryota</taxon>
        <taxon>Viridiplantae</taxon>
        <taxon>Streptophyta</taxon>
        <taxon>Embryophyta</taxon>
        <taxon>Tracheophyta</taxon>
        <taxon>Spermatophyta</taxon>
        <taxon>Magnoliopsida</taxon>
        <taxon>Liliopsida</taxon>
        <taxon>Zingiberales</taxon>
        <taxon>Musaceae</taxon>
        <taxon>Musa</taxon>
    </lineage>
</organism>